<dbReference type="RefSeq" id="WP_394363919.1">
    <property type="nucleotide sequence ID" value="NZ_UFVR01000004.1"/>
</dbReference>
<sequence>MDKLPEDIFLQVHRCYIGNLDHVVAIDGNILKVNSHQIPISRNLREMVIDRFV</sequence>
<gene>
    <name evidence="2" type="ORF">NCTC13532_00758</name>
</gene>
<evidence type="ECO:0000313" key="3">
    <source>
        <dbReference type="Proteomes" id="UP000254282"/>
    </source>
</evidence>
<dbReference type="Pfam" id="PF04397">
    <property type="entry name" value="LytTR"/>
    <property type="match status" value="1"/>
</dbReference>
<evidence type="ECO:0000313" key="2">
    <source>
        <dbReference type="EMBL" id="SUX44325.1"/>
    </source>
</evidence>
<accession>A0A381FCN8</accession>
<proteinExistence type="predicted"/>
<reference evidence="2 3" key="1">
    <citation type="submission" date="2018-06" db="EMBL/GenBank/DDBJ databases">
        <authorList>
            <consortium name="Pathogen Informatics"/>
            <person name="Doyle S."/>
        </authorList>
    </citation>
    <scope>NUCLEOTIDE SEQUENCE [LARGE SCALE GENOMIC DNA]</scope>
    <source>
        <strain evidence="2 3">NCTC13532</strain>
    </source>
</reference>
<protein>
    <recommendedName>
        <fullName evidence="1">HTH LytTR-type domain-containing protein</fullName>
    </recommendedName>
</protein>
<dbReference type="EMBL" id="UFVR01000004">
    <property type="protein sequence ID" value="SUX44325.1"/>
    <property type="molecule type" value="Genomic_DNA"/>
</dbReference>
<dbReference type="GO" id="GO:0003677">
    <property type="term" value="F:DNA binding"/>
    <property type="evidence" value="ECO:0007669"/>
    <property type="project" value="InterPro"/>
</dbReference>
<dbReference type="Proteomes" id="UP000254282">
    <property type="component" value="Unassembled WGS sequence"/>
</dbReference>
<dbReference type="InterPro" id="IPR007492">
    <property type="entry name" value="LytTR_DNA-bd_dom"/>
</dbReference>
<evidence type="ECO:0000259" key="1">
    <source>
        <dbReference type="Pfam" id="PF04397"/>
    </source>
</evidence>
<organism evidence="2 3">
    <name type="scientific">Chryseobacterium indoltheticum</name>
    <dbReference type="NCBI Taxonomy" id="254"/>
    <lineage>
        <taxon>Bacteria</taxon>
        <taxon>Pseudomonadati</taxon>
        <taxon>Bacteroidota</taxon>
        <taxon>Flavobacteriia</taxon>
        <taxon>Flavobacteriales</taxon>
        <taxon>Weeksellaceae</taxon>
        <taxon>Chryseobacterium group</taxon>
        <taxon>Chryseobacterium</taxon>
    </lineage>
</organism>
<dbReference type="Gene3D" id="2.40.50.1020">
    <property type="entry name" value="LytTr DNA-binding domain"/>
    <property type="match status" value="1"/>
</dbReference>
<feature type="domain" description="HTH LytTR-type" evidence="1">
    <location>
        <begin position="2"/>
        <end position="44"/>
    </location>
</feature>
<name>A0A381FCN8_9FLAO</name>
<dbReference type="AlphaFoldDB" id="A0A381FCN8"/>